<feature type="domain" description="GP-PDE" evidence="11">
    <location>
        <begin position="889"/>
        <end position="1147"/>
    </location>
</feature>
<evidence type="ECO:0000256" key="5">
    <source>
        <dbReference type="ARBA" id="ARBA00022989"/>
    </source>
</evidence>
<dbReference type="PANTHER" id="PTHR23344:SF1">
    <property type="entry name" value="GLYCEROPHOSPHOINOSITOL INOSITOLPHOSPHODIESTERASE GDPD2"/>
    <property type="match status" value="1"/>
</dbReference>
<dbReference type="Proteomes" id="UP000281406">
    <property type="component" value="Unassembled WGS sequence"/>
</dbReference>
<dbReference type="OrthoDB" id="1058301at2759"/>
<evidence type="ECO:0000256" key="8">
    <source>
        <dbReference type="SAM" id="MobiDB-lite"/>
    </source>
</evidence>
<name>A0A3N0Z0G4_ANAGA</name>
<comment type="similarity">
    <text evidence="2">Belongs to the glycerophosphoryl diester phosphodiesterase family.</text>
</comment>
<dbReference type="PROSITE" id="PS51022">
    <property type="entry name" value="L27"/>
    <property type="match status" value="1"/>
</dbReference>
<dbReference type="GO" id="GO:0008889">
    <property type="term" value="F:glycerophosphodiester phosphodiesterase activity"/>
    <property type="evidence" value="ECO:0007669"/>
    <property type="project" value="TreeGrafter"/>
</dbReference>
<dbReference type="GO" id="GO:0005886">
    <property type="term" value="C:plasma membrane"/>
    <property type="evidence" value="ECO:0007669"/>
    <property type="project" value="TreeGrafter"/>
</dbReference>
<evidence type="ECO:0000256" key="4">
    <source>
        <dbReference type="ARBA" id="ARBA00022801"/>
    </source>
</evidence>
<feature type="transmembrane region" description="Helical" evidence="9">
    <location>
        <begin position="1161"/>
        <end position="1179"/>
    </location>
</feature>
<feature type="transmembrane region" description="Helical" evidence="9">
    <location>
        <begin position="1122"/>
        <end position="1140"/>
    </location>
</feature>
<keyword evidence="5 9" id="KW-1133">Transmembrane helix</keyword>
<dbReference type="Pfam" id="PF03009">
    <property type="entry name" value="GDPD"/>
    <property type="match status" value="1"/>
</dbReference>
<dbReference type="EMBL" id="RJVU01018281">
    <property type="protein sequence ID" value="ROL51761.1"/>
    <property type="molecule type" value="Genomic_DNA"/>
</dbReference>
<dbReference type="InterPro" id="IPR030395">
    <property type="entry name" value="GP_PDE_dom"/>
</dbReference>
<evidence type="ECO:0000313" key="13">
    <source>
        <dbReference type="Proteomes" id="UP000281406"/>
    </source>
</evidence>
<keyword evidence="3 9" id="KW-0812">Transmembrane</keyword>
<feature type="transmembrane region" description="Helical" evidence="9">
    <location>
        <begin position="819"/>
        <end position="844"/>
    </location>
</feature>
<dbReference type="InterPro" id="IPR036892">
    <property type="entry name" value="L27_dom_sf"/>
</dbReference>
<reference evidence="12 13" key="1">
    <citation type="submission" date="2018-10" db="EMBL/GenBank/DDBJ databases">
        <title>Genome assembly for a Yunnan-Guizhou Plateau 3E fish, Anabarilius grahami (Regan), and its evolutionary and genetic applications.</title>
        <authorList>
            <person name="Jiang W."/>
        </authorList>
    </citation>
    <scope>NUCLEOTIDE SEQUENCE [LARGE SCALE GENOMIC DNA]</scope>
    <source>
        <strain evidence="12">AG-KIZ</strain>
        <tissue evidence="12">Muscle</tissue>
    </source>
</reference>
<feature type="transmembrane region" description="Helical" evidence="9">
    <location>
        <begin position="856"/>
        <end position="876"/>
    </location>
</feature>
<feature type="compositionally biased region" description="Basic and acidic residues" evidence="8">
    <location>
        <begin position="383"/>
        <end position="393"/>
    </location>
</feature>
<proteinExistence type="inferred from homology"/>
<organism evidence="12 13">
    <name type="scientific">Anabarilius grahami</name>
    <name type="common">Kanglang fish</name>
    <name type="synonym">Barilius grahami</name>
    <dbReference type="NCBI Taxonomy" id="495550"/>
    <lineage>
        <taxon>Eukaryota</taxon>
        <taxon>Metazoa</taxon>
        <taxon>Chordata</taxon>
        <taxon>Craniata</taxon>
        <taxon>Vertebrata</taxon>
        <taxon>Euteleostomi</taxon>
        <taxon>Actinopterygii</taxon>
        <taxon>Neopterygii</taxon>
        <taxon>Teleostei</taxon>
        <taxon>Ostariophysi</taxon>
        <taxon>Cypriniformes</taxon>
        <taxon>Xenocyprididae</taxon>
        <taxon>Xenocypridinae</taxon>
        <taxon>Xenocypridinae incertae sedis</taxon>
        <taxon>Anabarilius</taxon>
    </lineage>
</organism>
<sequence>MAENRDLLDLLSCSDYLPRQTTSRREDGDLRSQVQFLQDEVAVLQRCLRDSLDLQKSVIDCMSPDDGTVPVVSRPESCPLAASTPYVRGQALMGDSRSVFHNAPNVCTPAASQPASADLSATSRVLASVLHQSRLEPVIFDGEGKTSPDDWLQSVDIYRTSLDLADSQMLMELPRFLSKEPKKWFNVLSSHVSTWAQFCDLFRKVFLPSDNQERIMRGILDRVQMPDEPFPTFVAHMLSEFRKLRTPPPQLEQIELICKHAVEKYRVALYGTAVTSVMDLLLRAHELHAVLGPCGSYAPQVPQSVPVTRELYCFKCLTPGFTSRNCPSCRLQNSPNVRSGGSPSRHTEQTMEMQSSDRQSNMSRTVVADPGASVRPRSGNFRGGEDVSERHSSPETVVEPLLPDSSKSTQLALGHVEDVTSSSSWNTPFRVQVNFHGQPLDILPDCAVLGSLDLRSLPSVLFTDRDHLRSLQLNDPDIGKLFRVLEDAQHESTGLSPSMVLYGRELDTPLDLISQPDSLGVDDPGVTSLDALKHSLREASDHVRSFLEASHSKKKRHYDKRRRLVSFSVDDLVRVKTHPRSDASTNFAAKLAPLYTGPYCVTKKLSDVNYRLTDVTTGKDAGVFHVVNMEPFRTWDSGNVLEVVPVEPPPGVPEDSTFLDDGGSCPESPGVSSCEFPINDVGDLLESDVRVSLSDLFDDVSGEGVSECVAPAISCDLTEGDVDCVNQRYNLRPRLVPRITSGWETNRWTNPFHTDLLDLKHAFKKLEKWVDWYMIVMVISAMLATYCFLLLVFLVLGLLTDTLGIAGFSKEWIEEWQTVYMSFQATAPFLHLGALVALTLISWLVFKSYHTSDCKVFIMMTFLVVSTAVFLCPLAICSPCITSNLPPKPSLVGHRGAPMLAPENTMMSFRKSMECGVVAFETDVQISNDMKPFLMHDNGIKFLLRTTDVKKKFPVRDNGTHTNFTLQELQMLNAGEWFLRTDPFHSVSSLSEEEKREANNQTVPSLSELLVMAKKHNVSLIFDLKNENNSTGFHNSNSFYTTETIIKSGISPDKIWWLPREYRHNVRNISPGFKQVYNVVDEMNADGGSFLNMKYSSLSTRNISELREKNVSVNLWVVNERWLFSLLWCSGASSVTTNACHIFKNMSKPDWHLEPKKYMGIWISADVISLLLMFGLFLWQRSSKNVKCIVDTMTLFNPFITNWDVNVEPPTSSLEPAPEAFHIVTPPKNTKRAVGLLKQYQASLTSPEEQALKTSVEKVSTIFGSHLFQALLDIQECYEVTLQMNAAQNGVKDSSSVDTWELKCHRMESTGLWDIKGSEGFIYAGFKNRLDEGI</sequence>
<comment type="subcellular location">
    <subcellularLocation>
        <location evidence="1">Membrane</location>
        <topology evidence="1">Multi-pass membrane protein</topology>
    </subcellularLocation>
</comment>
<dbReference type="PANTHER" id="PTHR23344">
    <property type="entry name" value="GLYCEROPHOSPHORYL DIESTER PHOSPHODIESTERASE"/>
    <property type="match status" value="1"/>
</dbReference>
<dbReference type="InterPro" id="IPR054465">
    <property type="entry name" value="Integrase_p58-like_C"/>
</dbReference>
<dbReference type="InterPro" id="IPR015143">
    <property type="entry name" value="L27_1"/>
</dbReference>
<evidence type="ECO:0000259" key="11">
    <source>
        <dbReference type="PROSITE" id="PS51704"/>
    </source>
</evidence>
<dbReference type="SUPFAM" id="SSF51695">
    <property type="entry name" value="PLC-like phosphodiesterases"/>
    <property type="match status" value="1"/>
</dbReference>
<feature type="region of interest" description="Disordered" evidence="8">
    <location>
        <begin position="328"/>
        <end position="406"/>
    </location>
</feature>
<dbReference type="InterPro" id="IPR017946">
    <property type="entry name" value="PLC-like_Pdiesterase_TIM-brl"/>
</dbReference>
<evidence type="ECO:0000259" key="10">
    <source>
        <dbReference type="PROSITE" id="PS51022"/>
    </source>
</evidence>
<dbReference type="GO" id="GO:0006629">
    <property type="term" value="P:lipid metabolic process"/>
    <property type="evidence" value="ECO:0007669"/>
    <property type="project" value="InterPro"/>
</dbReference>
<evidence type="ECO:0000256" key="2">
    <source>
        <dbReference type="ARBA" id="ARBA00007277"/>
    </source>
</evidence>
<dbReference type="Gene3D" id="1.10.287.470">
    <property type="entry name" value="Helix hairpin bin"/>
    <property type="match status" value="1"/>
</dbReference>
<gene>
    <name evidence="12" type="ORF">DPX16_19280</name>
</gene>
<protein>
    <submittedName>
        <fullName evidence="12">Glycerophosphoinositol inositolphosphodiesterase GDPD2</fullName>
    </submittedName>
</protein>
<feature type="transmembrane region" description="Helical" evidence="9">
    <location>
        <begin position="772"/>
        <end position="799"/>
    </location>
</feature>
<keyword evidence="13" id="KW-1185">Reference proteome</keyword>
<comment type="caution">
    <text evidence="12">The sequence shown here is derived from an EMBL/GenBank/DDBJ whole genome shotgun (WGS) entry which is preliminary data.</text>
</comment>
<keyword evidence="6 9" id="KW-0472">Membrane</keyword>
<accession>A0A3N0Z0G4</accession>
<feature type="domain" description="L27" evidence="10">
    <location>
        <begin position="1226"/>
        <end position="1286"/>
    </location>
</feature>
<dbReference type="Gene3D" id="3.20.20.190">
    <property type="entry name" value="Phosphatidylinositol (PI) phosphodiesterase"/>
    <property type="match status" value="1"/>
</dbReference>
<evidence type="ECO:0000256" key="1">
    <source>
        <dbReference type="ARBA" id="ARBA00004141"/>
    </source>
</evidence>
<evidence type="ECO:0000256" key="9">
    <source>
        <dbReference type="SAM" id="Phobius"/>
    </source>
</evidence>
<keyword evidence="4" id="KW-0378">Hydrolase</keyword>
<dbReference type="Pfam" id="PF22938">
    <property type="entry name" value="Integrase_p58_C"/>
    <property type="match status" value="1"/>
</dbReference>
<dbReference type="SUPFAM" id="SSF101288">
    <property type="entry name" value="L27 domain"/>
    <property type="match status" value="1"/>
</dbReference>
<keyword evidence="7" id="KW-0325">Glycoprotein</keyword>
<feature type="compositionally biased region" description="Polar residues" evidence="8">
    <location>
        <begin position="328"/>
        <end position="364"/>
    </location>
</feature>
<dbReference type="Pfam" id="PF09058">
    <property type="entry name" value="L27_1"/>
    <property type="match status" value="1"/>
</dbReference>
<dbReference type="PROSITE" id="PS51704">
    <property type="entry name" value="GP_PDE"/>
    <property type="match status" value="1"/>
</dbReference>
<evidence type="ECO:0000256" key="6">
    <source>
        <dbReference type="ARBA" id="ARBA00023136"/>
    </source>
</evidence>
<evidence type="ECO:0000256" key="3">
    <source>
        <dbReference type="ARBA" id="ARBA00022692"/>
    </source>
</evidence>
<dbReference type="InterPro" id="IPR004172">
    <property type="entry name" value="L27_dom"/>
</dbReference>
<evidence type="ECO:0000313" key="12">
    <source>
        <dbReference type="EMBL" id="ROL51761.1"/>
    </source>
</evidence>
<evidence type="ECO:0000256" key="7">
    <source>
        <dbReference type="ARBA" id="ARBA00023180"/>
    </source>
</evidence>